<evidence type="ECO:0000256" key="1">
    <source>
        <dbReference type="ARBA" id="ARBA00023015"/>
    </source>
</evidence>
<dbReference type="CDD" id="cd07377">
    <property type="entry name" value="WHTH_GntR"/>
    <property type="match status" value="1"/>
</dbReference>
<reference evidence="5 6" key="1">
    <citation type="submission" date="2016-10" db="EMBL/GenBank/DDBJ databases">
        <authorList>
            <person name="de Groot N.N."/>
        </authorList>
    </citation>
    <scope>NUCLEOTIDE SEQUENCE [LARGE SCALE GENOMIC DNA]</scope>
    <source>
        <strain evidence="5 6">DSM 20117</strain>
    </source>
</reference>
<dbReference type="Proteomes" id="UP000181917">
    <property type="component" value="Unassembled WGS sequence"/>
</dbReference>
<dbReference type="SUPFAM" id="SSF48008">
    <property type="entry name" value="GntR ligand-binding domain-like"/>
    <property type="match status" value="1"/>
</dbReference>
<keyword evidence="2 5" id="KW-0238">DNA-binding</keyword>
<accession>A0A1H1APV2</accession>
<dbReference type="GO" id="GO:0003700">
    <property type="term" value="F:DNA-binding transcription factor activity"/>
    <property type="evidence" value="ECO:0007669"/>
    <property type="project" value="InterPro"/>
</dbReference>
<dbReference type="InterPro" id="IPR036390">
    <property type="entry name" value="WH_DNA-bd_sf"/>
</dbReference>
<dbReference type="STRING" id="37928.SAMN04489742_1031"/>
<dbReference type="InterPro" id="IPR000524">
    <property type="entry name" value="Tscrpt_reg_HTH_GntR"/>
</dbReference>
<dbReference type="KEGG" id="acry:AC20117_12170"/>
<name>A0A1H1APV2_9MICC</name>
<protein>
    <submittedName>
        <fullName evidence="5">DNA-binding transcriptional regulator, GntR family</fullName>
    </submittedName>
</protein>
<dbReference type="InterPro" id="IPR036388">
    <property type="entry name" value="WH-like_DNA-bd_sf"/>
</dbReference>
<keyword evidence="3" id="KW-0804">Transcription</keyword>
<keyword evidence="6" id="KW-1185">Reference proteome</keyword>
<dbReference type="InterPro" id="IPR008920">
    <property type="entry name" value="TF_FadR/GntR_C"/>
</dbReference>
<evidence type="ECO:0000259" key="4">
    <source>
        <dbReference type="PROSITE" id="PS50949"/>
    </source>
</evidence>
<evidence type="ECO:0000313" key="5">
    <source>
        <dbReference type="EMBL" id="SDQ41640.1"/>
    </source>
</evidence>
<feature type="domain" description="HTH gntR-type" evidence="4">
    <location>
        <begin position="9"/>
        <end position="76"/>
    </location>
</feature>
<dbReference type="Gene3D" id="1.20.120.530">
    <property type="entry name" value="GntR ligand-binding domain-like"/>
    <property type="match status" value="1"/>
</dbReference>
<organism evidence="5 6">
    <name type="scientific">Crystallibacter crystallopoietes</name>
    <dbReference type="NCBI Taxonomy" id="37928"/>
    <lineage>
        <taxon>Bacteria</taxon>
        <taxon>Bacillati</taxon>
        <taxon>Actinomycetota</taxon>
        <taxon>Actinomycetes</taxon>
        <taxon>Micrococcales</taxon>
        <taxon>Micrococcaceae</taxon>
        <taxon>Crystallibacter</taxon>
    </lineage>
</organism>
<dbReference type="GO" id="GO:0003677">
    <property type="term" value="F:DNA binding"/>
    <property type="evidence" value="ECO:0007669"/>
    <property type="project" value="UniProtKB-KW"/>
</dbReference>
<dbReference type="SMART" id="SM00895">
    <property type="entry name" value="FCD"/>
    <property type="match status" value="1"/>
</dbReference>
<dbReference type="Gene3D" id="1.10.10.10">
    <property type="entry name" value="Winged helix-like DNA-binding domain superfamily/Winged helix DNA-binding domain"/>
    <property type="match status" value="1"/>
</dbReference>
<dbReference type="PANTHER" id="PTHR43537">
    <property type="entry name" value="TRANSCRIPTIONAL REGULATOR, GNTR FAMILY"/>
    <property type="match status" value="1"/>
</dbReference>
<dbReference type="PANTHER" id="PTHR43537:SF24">
    <property type="entry name" value="GLUCONATE OPERON TRANSCRIPTIONAL REPRESSOR"/>
    <property type="match status" value="1"/>
</dbReference>
<dbReference type="OrthoDB" id="9816161at2"/>
<dbReference type="Pfam" id="PF07729">
    <property type="entry name" value="FCD"/>
    <property type="match status" value="1"/>
</dbReference>
<gene>
    <name evidence="5" type="ORF">SAMN04489742_1031</name>
</gene>
<evidence type="ECO:0000256" key="2">
    <source>
        <dbReference type="ARBA" id="ARBA00023125"/>
    </source>
</evidence>
<sequence>MTSAWRSSVSLVEETAALIRERVFAGRYQPGERLTQAGLSAELGLSRTPLREALRVLEQDGIVVLDSAGSASVATATPAQLQDAYVFREALETAACRPACPRLTPGTLAELDRLIDEQRGAAGPRFHRLVSRFHAVLLEVSGNSYLQKHVSLVRMTEEVFRPSYGLTAETALDTVGAHAAVVNSLRQRAPDEAERHIRTYLAQQLDIMMQQERQPQ</sequence>
<dbReference type="AlphaFoldDB" id="A0A1H1APV2"/>
<dbReference type="InterPro" id="IPR011711">
    <property type="entry name" value="GntR_C"/>
</dbReference>
<dbReference type="PROSITE" id="PS50949">
    <property type="entry name" value="HTH_GNTR"/>
    <property type="match status" value="1"/>
</dbReference>
<dbReference type="SMART" id="SM00345">
    <property type="entry name" value="HTH_GNTR"/>
    <property type="match status" value="1"/>
</dbReference>
<dbReference type="EMBL" id="FNKH01000002">
    <property type="protein sequence ID" value="SDQ41640.1"/>
    <property type="molecule type" value="Genomic_DNA"/>
</dbReference>
<dbReference type="SUPFAM" id="SSF46785">
    <property type="entry name" value="Winged helix' DNA-binding domain"/>
    <property type="match status" value="1"/>
</dbReference>
<evidence type="ECO:0000256" key="3">
    <source>
        <dbReference type="ARBA" id="ARBA00023163"/>
    </source>
</evidence>
<dbReference type="Pfam" id="PF00392">
    <property type="entry name" value="GntR"/>
    <property type="match status" value="1"/>
</dbReference>
<proteinExistence type="predicted"/>
<keyword evidence="1" id="KW-0805">Transcription regulation</keyword>
<evidence type="ECO:0000313" key="6">
    <source>
        <dbReference type="Proteomes" id="UP000181917"/>
    </source>
</evidence>
<dbReference type="RefSeq" id="WP_074699514.1">
    <property type="nucleotide sequence ID" value="NZ_CP018863.1"/>
</dbReference>